<evidence type="ECO:0000256" key="1">
    <source>
        <dbReference type="SAM" id="MobiDB-lite"/>
    </source>
</evidence>
<dbReference type="VEuPathDB" id="FungiDB:PTTG_27800"/>
<feature type="compositionally biased region" description="Basic and acidic residues" evidence="1">
    <location>
        <begin position="69"/>
        <end position="79"/>
    </location>
</feature>
<name>A0A180GHC3_PUCT1</name>
<protein>
    <submittedName>
        <fullName evidence="2 3">Uncharacterized protein</fullName>
    </submittedName>
</protein>
<accession>A0A180GHC3</accession>
<reference evidence="3 4" key="3">
    <citation type="journal article" date="2017" name="G3 (Bethesda)">
        <title>Comparative analysis highlights variable genome content of wheat rusts and divergence of the mating loci.</title>
        <authorList>
            <person name="Cuomo C.A."/>
            <person name="Bakkeren G."/>
            <person name="Khalil H.B."/>
            <person name="Panwar V."/>
            <person name="Joly D."/>
            <person name="Linning R."/>
            <person name="Sakthikumar S."/>
            <person name="Song X."/>
            <person name="Adiconis X."/>
            <person name="Fan L."/>
            <person name="Goldberg J.M."/>
            <person name="Levin J.Z."/>
            <person name="Young S."/>
            <person name="Zeng Q."/>
            <person name="Anikster Y."/>
            <person name="Bruce M."/>
            <person name="Wang M."/>
            <person name="Yin C."/>
            <person name="McCallum B."/>
            <person name="Szabo L.J."/>
            <person name="Hulbert S."/>
            <person name="Chen X."/>
            <person name="Fellers J.P."/>
        </authorList>
    </citation>
    <scope>NUCLEOTIDE SEQUENCE</scope>
    <source>
        <strain evidence="4">Isolate 1-1 / race 1 (BBBD)</strain>
        <strain evidence="3">isolate 1-1 / race 1 (BBBD)</strain>
    </source>
</reference>
<feature type="compositionally biased region" description="Basic and acidic residues" evidence="1">
    <location>
        <begin position="1"/>
        <end position="11"/>
    </location>
</feature>
<organism evidence="2">
    <name type="scientific">Puccinia triticina (isolate 1-1 / race 1 (BBBD))</name>
    <name type="common">Brown leaf rust fungus</name>
    <dbReference type="NCBI Taxonomy" id="630390"/>
    <lineage>
        <taxon>Eukaryota</taxon>
        <taxon>Fungi</taxon>
        <taxon>Dikarya</taxon>
        <taxon>Basidiomycota</taxon>
        <taxon>Pucciniomycotina</taxon>
        <taxon>Pucciniomycetes</taxon>
        <taxon>Pucciniales</taxon>
        <taxon>Pucciniaceae</taxon>
        <taxon>Puccinia</taxon>
    </lineage>
</organism>
<sequence length="281" mass="32732">MQESDAPHEALDFATRLLPDSRPIAHDTDLRRSQGPDFDHNQLHFVSGPWPGWHSQRPESDSRPVPQHFDTRPRSETDSHQNLLDSPRPELDPISHEIASRTPPELACLQDNIYFDDSPWPEIETHPIPDGINPHSPSVQQEQPYSPNELQNSGRKRKEPSRDDAEIPFEIVNCGRPAKSERQIICEAIRSIKQINGCRLISDEREDEYKILTIKEDQIYRFLSQVVQKKRNKYNLHRFGLANLLDVTQEQYSQVQQKRRQCALLRFKSEANTRKLKLFYT</sequence>
<evidence type="ECO:0000313" key="4">
    <source>
        <dbReference type="Proteomes" id="UP000005240"/>
    </source>
</evidence>
<reference evidence="3" key="4">
    <citation type="submission" date="2025-05" db="UniProtKB">
        <authorList>
            <consortium name="EnsemblFungi"/>
        </authorList>
    </citation>
    <scope>IDENTIFICATION</scope>
    <source>
        <strain evidence="3">isolate 1-1 / race 1 (BBBD)</strain>
    </source>
</reference>
<reference evidence="2" key="2">
    <citation type="submission" date="2016-05" db="EMBL/GenBank/DDBJ databases">
        <title>Comparative analysis highlights variable genome content of wheat rusts and divergence of the mating loci.</title>
        <authorList>
            <person name="Cuomo C.A."/>
            <person name="Bakkeren G."/>
            <person name="Szabo L."/>
            <person name="Khalil H."/>
            <person name="Joly D."/>
            <person name="Goldberg J."/>
            <person name="Young S."/>
            <person name="Zeng Q."/>
            <person name="Fellers J."/>
        </authorList>
    </citation>
    <scope>NUCLEOTIDE SEQUENCE [LARGE SCALE GENOMIC DNA]</scope>
    <source>
        <strain evidence="2">1-1 BBBD Race 1</strain>
    </source>
</reference>
<dbReference type="EnsemblFungi" id="PTTG_27800-t43_1">
    <property type="protein sequence ID" value="PTTG_27800-t43_1-p1"/>
    <property type="gene ID" value="PTTG_27800"/>
</dbReference>
<feature type="region of interest" description="Disordered" evidence="1">
    <location>
        <begin position="1"/>
        <end position="95"/>
    </location>
</feature>
<keyword evidence="4" id="KW-1185">Reference proteome</keyword>
<feature type="region of interest" description="Disordered" evidence="1">
    <location>
        <begin position="119"/>
        <end position="164"/>
    </location>
</feature>
<evidence type="ECO:0000313" key="2">
    <source>
        <dbReference type="EMBL" id="OAV92021.1"/>
    </source>
</evidence>
<gene>
    <name evidence="2" type="ORF">PTTG_27800</name>
</gene>
<dbReference type="AlphaFoldDB" id="A0A180GHC3"/>
<feature type="compositionally biased region" description="Polar residues" evidence="1">
    <location>
        <begin position="135"/>
        <end position="153"/>
    </location>
</feature>
<feature type="compositionally biased region" description="Basic and acidic residues" evidence="1">
    <location>
        <begin position="23"/>
        <end position="42"/>
    </location>
</feature>
<dbReference type="Proteomes" id="UP000005240">
    <property type="component" value="Unassembled WGS sequence"/>
</dbReference>
<evidence type="ECO:0000313" key="3">
    <source>
        <dbReference type="EnsemblFungi" id="PTTG_27800-t43_1-p1"/>
    </source>
</evidence>
<dbReference type="EMBL" id="ADAS02000071">
    <property type="protein sequence ID" value="OAV92021.1"/>
    <property type="molecule type" value="Genomic_DNA"/>
</dbReference>
<proteinExistence type="predicted"/>
<reference evidence="2" key="1">
    <citation type="submission" date="2009-11" db="EMBL/GenBank/DDBJ databases">
        <authorList>
            <consortium name="The Broad Institute Genome Sequencing Platform"/>
            <person name="Ward D."/>
            <person name="Feldgarden M."/>
            <person name="Earl A."/>
            <person name="Young S.K."/>
            <person name="Zeng Q."/>
            <person name="Koehrsen M."/>
            <person name="Alvarado L."/>
            <person name="Berlin A."/>
            <person name="Bochicchio J."/>
            <person name="Borenstein D."/>
            <person name="Chapman S.B."/>
            <person name="Chen Z."/>
            <person name="Engels R."/>
            <person name="Freedman E."/>
            <person name="Gellesch M."/>
            <person name="Goldberg J."/>
            <person name="Griggs A."/>
            <person name="Gujja S."/>
            <person name="Heilman E."/>
            <person name="Heiman D."/>
            <person name="Hepburn T."/>
            <person name="Howarth C."/>
            <person name="Jen D."/>
            <person name="Larson L."/>
            <person name="Lewis B."/>
            <person name="Mehta T."/>
            <person name="Park D."/>
            <person name="Pearson M."/>
            <person name="Roberts A."/>
            <person name="Saif S."/>
            <person name="Shea T."/>
            <person name="Shenoy N."/>
            <person name="Sisk P."/>
            <person name="Stolte C."/>
            <person name="Sykes S."/>
            <person name="Thomson T."/>
            <person name="Walk T."/>
            <person name="White J."/>
            <person name="Yandava C."/>
            <person name="Izard J."/>
            <person name="Baranova O.V."/>
            <person name="Blanton J.M."/>
            <person name="Tanner A.C."/>
            <person name="Dewhirst F.E."/>
            <person name="Haas B."/>
            <person name="Nusbaum C."/>
            <person name="Birren B."/>
        </authorList>
    </citation>
    <scope>NUCLEOTIDE SEQUENCE [LARGE SCALE GENOMIC DNA]</scope>
    <source>
        <strain evidence="2">1-1 BBBD Race 1</strain>
    </source>
</reference>